<dbReference type="Proteomes" id="UP000017559">
    <property type="component" value="Unassembled WGS sequence"/>
</dbReference>
<dbReference type="KEGG" id="mrr:Moror_11635"/>
<feature type="region of interest" description="Disordered" evidence="2">
    <location>
        <begin position="52"/>
        <end position="72"/>
    </location>
</feature>
<evidence type="ECO:0000256" key="1">
    <source>
        <dbReference type="SAM" id="Coils"/>
    </source>
</evidence>
<evidence type="ECO:0000256" key="2">
    <source>
        <dbReference type="SAM" id="MobiDB-lite"/>
    </source>
</evidence>
<gene>
    <name evidence="3" type="ORF">Moror_11635</name>
</gene>
<feature type="coiled-coil region" evidence="1">
    <location>
        <begin position="118"/>
        <end position="145"/>
    </location>
</feature>
<keyword evidence="1" id="KW-0175">Coiled coil</keyword>
<organism evidence="3 4">
    <name type="scientific">Moniliophthora roreri (strain MCA 2997)</name>
    <name type="common">Cocoa frosty pod rot fungus</name>
    <name type="synonym">Crinipellis roreri</name>
    <dbReference type="NCBI Taxonomy" id="1381753"/>
    <lineage>
        <taxon>Eukaryota</taxon>
        <taxon>Fungi</taxon>
        <taxon>Dikarya</taxon>
        <taxon>Basidiomycota</taxon>
        <taxon>Agaricomycotina</taxon>
        <taxon>Agaricomycetes</taxon>
        <taxon>Agaricomycetidae</taxon>
        <taxon>Agaricales</taxon>
        <taxon>Marasmiineae</taxon>
        <taxon>Marasmiaceae</taxon>
        <taxon>Moniliophthora</taxon>
    </lineage>
</organism>
<dbReference type="AlphaFoldDB" id="V2X4N6"/>
<dbReference type="EMBL" id="AWSO01000785">
    <property type="protein sequence ID" value="ESK87415.1"/>
    <property type="molecule type" value="Genomic_DNA"/>
</dbReference>
<evidence type="ECO:0000313" key="3">
    <source>
        <dbReference type="EMBL" id="ESK87415.1"/>
    </source>
</evidence>
<name>V2X4N6_MONRO</name>
<sequence>MNNTNEATVTRQPHVLVMHQGPQTISHAHLLSQYSQRLARRLPMQTEKYKLVSNSLNTNEDQSSPDVTDGRESKCCPACKADVYTSRNLIHGPSEEVYNQYARSNSYPTGSDTFKEEFEAAKINLDRLTATIALLEAERARLKGIVEKYSAIFTSAARYVPRGFAEHIPIVYAMGIRTGLPVLEKLGAIDISSLDIRRSRHSGPIARPQNPANLLSDLASGSADISLTESSVNRDDLL</sequence>
<protein>
    <submittedName>
        <fullName evidence="3">Uncharacterized protein</fullName>
    </submittedName>
</protein>
<keyword evidence="4" id="KW-1185">Reference proteome</keyword>
<feature type="compositionally biased region" description="Polar residues" evidence="2">
    <location>
        <begin position="52"/>
        <end position="66"/>
    </location>
</feature>
<dbReference type="HOGENOM" id="CLU_1166093_0_0_1"/>
<evidence type="ECO:0000313" key="4">
    <source>
        <dbReference type="Proteomes" id="UP000017559"/>
    </source>
</evidence>
<accession>V2X4N6</accession>
<comment type="caution">
    <text evidence="3">The sequence shown here is derived from an EMBL/GenBank/DDBJ whole genome shotgun (WGS) entry which is preliminary data.</text>
</comment>
<proteinExistence type="predicted"/>
<reference evidence="3 4" key="1">
    <citation type="journal article" date="2014" name="BMC Genomics">
        <title>Genome and secretome analysis of the hemibiotrophic fungal pathogen, Moniliophthora roreri, which causes frosty pod rot disease of cacao: mechanisms of the biotrophic and necrotrophic phases.</title>
        <authorList>
            <person name="Meinhardt L.W."/>
            <person name="Costa G.G.L."/>
            <person name="Thomazella D.P.T."/>
            <person name="Teixeira P.J.P.L."/>
            <person name="Carazzolle M.F."/>
            <person name="Schuster S.C."/>
            <person name="Carlson J.E."/>
            <person name="Guiltinan M.J."/>
            <person name="Mieczkowski P."/>
            <person name="Farmer A."/>
            <person name="Ramaraj T."/>
            <person name="Crozier J."/>
            <person name="Davis R.E."/>
            <person name="Shao J."/>
            <person name="Melnick R.L."/>
            <person name="Pereira G.A.G."/>
            <person name="Bailey B.A."/>
        </authorList>
    </citation>
    <scope>NUCLEOTIDE SEQUENCE [LARGE SCALE GENOMIC DNA]</scope>
    <source>
        <strain evidence="3 4">MCA 2997</strain>
    </source>
</reference>